<dbReference type="InterPro" id="IPR020598">
    <property type="entry name" value="rRNA_Ade_methylase_Trfase_N"/>
</dbReference>
<keyword evidence="6 7" id="KW-0949">S-adenosyl-L-methionine</keyword>
<accession>A0A411YHZ8</accession>
<protein>
    <recommendedName>
        <fullName evidence="7">Protein-L-isoaspartate O-methyltransferase</fullName>
        <ecNumber evidence="7">2.1.1.77</ecNumber>
    </recommendedName>
    <alternativeName>
        <fullName evidence="7">L-isoaspartyl protein carboxyl methyltransferase</fullName>
    </alternativeName>
    <alternativeName>
        <fullName evidence="7">Protein L-isoaspartyl methyltransferase</fullName>
    </alternativeName>
    <alternativeName>
        <fullName evidence="7">Protein-beta-aspartate methyltransferase</fullName>
        <shortName evidence="7">PIMT</shortName>
    </alternativeName>
</protein>
<dbReference type="KEGG" id="erz:ER308_16165"/>
<dbReference type="GO" id="GO:0030091">
    <property type="term" value="P:protein repair"/>
    <property type="evidence" value="ECO:0007669"/>
    <property type="project" value="UniProtKB-UniRule"/>
</dbReference>
<dbReference type="HAMAP" id="MF_00090">
    <property type="entry name" value="PIMT"/>
    <property type="match status" value="1"/>
</dbReference>
<dbReference type="GO" id="GO:0004719">
    <property type="term" value="F:protein-L-isoaspartate (D-aspartate) O-methyltransferase activity"/>
    <property type="evidence" value="ECO:0007669"/>
    <property type="project" value="UniProtKB-UniRule"/>
</dbReference>
<dbReference type="SMART" id="SM00650">
    <property type="entry name" value="rADc"/>
    <property type="match status" value="1"/>
</dbReference>
<dbReference type="SUPFAM" id="SSF53335">
    <property type="entry name" value="S-adenosyl-L-methionine-dependent methyltransferases"/>
    <property type="match status" value="1"/>
</dbReference>
<keyword evidence="5 7" id="KW-0808">Transferase</keyword>
<dbReference type="GO" id="GO:0005737">
    <property type="term" value="C:cytoplasm"/>
    <property type="evidence" value="ECO:0007669"/>
    <property type="project" value="UniProtKB-SubCell"/>
</dbReference>
<reference evidence="9 10" key="1">
    <citation type="submission" date="2019-01" db="EMBL/GenBank/DDBJ databases">
        <title>Egibacter rhizosphaerae EGI 80759T.</title>
        <authorList>
            <person name="Chen D.-D."/>
            <person name="Tian Y."/>
            <person name="Jiao J.-Y."/>
            <person name="Zhang X.-T."/>
            <person name="Zhang Y.-G."/>
            <person name="Zhang Y."/>
            <person name="Xiao M."/>
            <person name="Shu W.-S."/>
            <person name="Li W.-J."/>
        </authorList>
    </citation>
    <scope>NUCLEOTIDE SEQUENCE [LARGE SCALE GENOMIC DNA]</scope>
    <source>
        <strain evidence="9 10">EGI 80759</strain>
    </source>
</reference>
<evidence type="ECO:0000256" key="6">
    <source>
        <dbReference type="ARBA" id="ARBA00022691"/>
    </source>
</evidence>
<keyword evidence="3 7" id="KW-0963">Cytoplasm</keyword>
<proteinExistence type="inferred from homology"/>
<comment type="function">
    <text evidence="7">Catalyzes the methyl esterification of L-isoaspartyl residues in peptides and proteins that result from spontaneous decomposition of normal L-aspartyl and L-asparaginyl residues. It plays a role in the repair and/or degradation of damaged proteins.</text>
</comment>
<dbReference type="PANTHER" id="PTHR11579">
    <property type="entry name" value="PROTEIN-L-ISOASPARTATE O-METHYLTRANSFERASE"/>
    <property type="match status" value="1"/>
</dbReference>
<evidence type="ECO:0000256" key="7">
    <source>
        <dbReference type="HAMAP-Rule" id="MF_00090"/>
    </source>
</evidence>
<evidence type="ECO:0000256" key="1">
    <source>
        <dbReference type="ARBA" id="ARBA00004496"/>
    </source>
</evidence>
<evidence type="ECO:0000259" key="8">
    <source>
        <dbReference type="SMART" id="SM00650"/>
    </source>
</evidence>
<evidence type="ECO:0000256" key="2">
    <source>
        <dbReference type="ARBA" id="ARBA00005369"/>
    </source>
</evidence>
<feature type="domain" description="Ribosomal RNA adenine methylase transferase N-terminal" evidence="8">
    <location>
        <begin position="79"/>
        <end position="208"/>
    </location>
</feature>
<dbReference type="InterPro" id="IPR029063">
    <property type="entry name" value="SAM-dependent_MTases_sf"/>
</dbReference>
<comment type="catalytic activity">
    <reaction evidence="7">
        <text>[protein]-L-isoaspartate + S-adenosyl-L-methionine = [protein]-L-isoaspartate alpha-methyl ester + S-adenosyl-L-homocysteine</text>
        <dbReference type="Rhea" id="RHEA:12705"/>
        <dbReference type="Rhea" id="RHEA-COMP:12143"/>
        <dbReference type="Rhea" id="RHEA-COMP:12144"/>
        <dbReference type="ChEBI" id="CHEBI:57856"/>
        <dbReference type="ChEBI" id="CHEBI:59789"/>
        <dbReference type="ChEBI" id="CHEBI:90596"/>
        <dbReference type="ChEBI" id="CHEBI:90598"/>
        <dbReference type="EC" id="2.1.1.77"/>
    </reaction>
</comment>
<name>A0A411YHZ8_9ACTN</name>
<sequence>MSNESGGSTQRRGGWRRRRRAERVLVSAARRAGVRDARVLEAVEATPRSAYVPASLVGDADADEPLPIGEGQTTSQPSLIALMVEALEVDPSDRVLEVGTGFGWQTALLAQLASEVVSIERHASLAEEAAERLAGFPHVRVVVGDGFRGVPAHAPYDAVIVSAATPSVPEALEAQLADGGRLVAPVGAQGHQVVVRYVRRDNALVRDRELTAARFVPLVPDESGGGEA</sequence>
<evidence type="ECO:0000256" key="5">
    <source>
        <dbReference type="ARBA" id="ARBA00022679"/>
    </source>
</evidence>
<evidence type="ECO:0000313" key="9">
    <source>
        <dbReference type="EMBL" id="QBI20955.1"/>
    </source>
</evidence>
<dbReference type="PANTHER" id="PTHR11579:SF0">
    <property type="entry name" value="PROTEIN-L-ISOASPARTATE(D-ASPARTATE) O-METHYLTRANSFERASE"/>
    <property type="match status" value="1"/>
</dbReference>
<dbReference type="EMBL" id="CP036402">
    <property type="protein sequence ID" value="QBI20955.1"/>
    <property type="molecule type" value="Genomic_DNA"/>
</dbReference>
<dbReference type="NCBIfam" id="NF001453">
    <property type="entry name" value="PRK00312.1"/>
    <property type="match status" value="1"/>
</dbReference>
<organism evidence="9 10">
    <name type="scientific">Egibacter rhizosphaerae</name>
    <dbReference type="NCBI Taxonomy" id="1670831"/>
    <lineage>
        <taxon>Bacteria</taxon>
        <taxon>Bacillati</taxon>
        <taxon>Actinomycetota</taxon>
        <taxon>Nitriliruptoria</taxon>
        <taxon>Egibacterales</taxon>
        <taxon>Egibacteraceae</taxon>
        <taxon>Egibacter</taxon>
    </lineage>
</organism>
<keyword evidence="4 7" id="KW-0489">Methyltransferase</keyword>
<dbReference type="Proteomes" id="UP000291469">
    <property type="component" value="Chromosome"/>
</dbReference>
<evidence type="ECO:0000256" key="4">
    <source>
        <dbReference type="ARBA" id="ARBA00022603"/>
    </source>
</evidence>
<dbReference type="AlphaFoldDB" id="A0A411YHZ8"/>
<dbReference type="EC" id="2.1.1.77" evidence="7"/>
<comment type="subcellular location">
    <subcellularLocation>
        <location evidence="1 7">Cytoplasm</location>
    </subcellularLocation>
</comment>
<keyword evidence="10" id="KW-1185">Reference proteome</keyword>
<dbReference type="Gene3D" id="3.40.50.150">
    <property type="entry name" value="Vaccinia Virus protein VP39"/>
    <property type="match status" value="1"/>
</dbReference>
<dbReference type="OrthoDB" id="4035289at2"/>
<dbReference type="GO" id="GO:0000179">
    <property type="term" value="F:rRNA (adenine-N6,N6-)-dimethyltransferase activity"/>
    <property type="evidence" value="ECO:0007669"/>
    <property type="project" value="InterPro"/>
</dbReference>
<dbReference type="NCBIfam" id="TIGR00080">
    <property type="entry name" value="pimt"/>
    <property type="match status" value="1"/>
</dbReference>
<evidence type="ECO:0000313" key="10">
    <source>
        <dbReference type="Proteomes" id="UP000291469"/>
    </source>
</evidence>
<dbReference type="RefSeq" id="WP_131155948.1">
    <property type="nucleotide sequence ID" value="NZ_CP036402.1"/>
</dbReference>
<dbReference type="InterPro" id="IPR000682">
    <property type="entry name" value="PCMT"/>
</dbReference>
<comment type="similarity">
    <text evidence="2 7">Belongs to the methyltransferase superfamily. L-isoaspartyl/D-aspartyl protein methyltransferase family.</text>
</comment>
<evidence type="ECO:0000256" key="3">
    <source>
        <dbReference type="ARBA" id="ARBA00022490"/>
    </source>
</evidence>
<dbReference type="CDD" id="cd02440">
    <property type="entry name" value="AdoMet_MTases"/>
    <property type="match status" value="1"/>
</dbReference>
<dbReference type="Pfam" id="PF01135">
    <property type="entry name" value="PCMT"/>
    <property type="match status" value="1"/>
</dbReference>
<feature type="active site" evidence="7">
    <location>
        <position position="75"/>
    </location>
</feature>
<gene>
    <name evidence="7" type="primary">pcm</name>
    <name evidence="9" type="ORF">ER308_16165</name>
</gene>